<protein>
    <submittedName>
        <fullName evidence="1">Uncharacterized protein</fullName>
    </submittedName>
</protein>
<dbReference type="EMBL" id="PNYB01000003">
    <property type="protein sequence ID" value="PMS27024.1"/>
    <property type="molecule type" value="Genomic_DNA"/>
</dbReference>
<reference evidence="1 2" key="1">
    <citation type="submission" date="2018-01" db="EMBL/GenBank/DDBJ databases">
        <title>Whole genome analyses suggest that Burkholderia sensu lato contains two further novel genera in the rhizoxinica-symbiotica group Mycetohabitans gen. nov., and Trinickia gen. nov.: implications for the evolution of diazotrophy and nodulation in the Burkholderiaceae.</title>
        <authorList>
            <person name="Estrada-de los Santos P."/>
            <person name="Palmer M."/>
            <person name="Chavez-Ramirez B."/>
            <person name="Beukes C."/>
            <person name="Steenkamp E.T."/>
            <person name="Hirsch A.M."/>
            <person name="Manyaka P."/>
            <person name="Maluk M."/>
            <person name="Lafos M."/>
            <person name="Crook M."/>
            <person name="Gross E."/>
            <person name="Simon M.F."/>
            <person name="Bueno dos Reis Junior F."/>
            <person name="Poole P.S."/>
            <person name="Venter S.N."/>
            <person name="James E.K."/>
        </authorList>
    </citation>
    <scope>NUCLEOTIDE SEQUENCE [LARGE SCALE GENOMIC DNA]</scope>
    <source>
        <strain evidence="1 2">GP25-8</strain>
    </source>
</reference>
<organism evidence="1 2">
    <name type="scientific">Trinickia soli</name>
    <dbReference type="NCBI Taxonomy" id="380675"/>
    <lineage>
        <taxon>Bacteria</taxon>
        <taxon>Pseudomonadati</taxon>
        <taxon>Pseudomonadota</taxon>
        <taxon>Betaproteobacteria</taxon>
        <taxon>Burkholderiales</taxon>
        <taxon>Burkholderiaceae</taxon>
        <taxon>Trinickia</taxon>
    </lineage>
</organism>
<gene>
    <name evidence="1" type="ORF">C0Z19_04435</name>
</gene>
<sequence>MISTDRRLSKPVEKFRPFRCKRSYNAVCTFVIGRTGTGPVAHDVEHDVFAIQSMRRVAYARIADCGSLAPFDIRRAGEFFQESIMPYTLKESDGTHTQIDVSNGNRQDNADGTFWVTGWGAARQHVQVGSAYTLVFPDGHSNSVTVKEIGGAGMGGIRFKFTG</sequence>
<dbReference type="AlphaFoldDB" id="A0A2N7WCA7"/>
<dbReference type="Proteomes" id="UP000235347">
    <property type="component" value="Unassembled WGS sequence"/>
</dbReference>
<name>A0A2N7WCA7_9BURK</name>
<accession>A0A2N7WCA7</accession>
<comment type="caution">
    <text evidence="1">The sequence shown here is derived from an EMBL/GenBank/DDBJ whole genome shotgun (WGS) entry which is preliminary data.</text>
</comment>
<evidence type="ECO:0000313" key="1">
    <source>
        <dbReference type="EMBL" id="PMS27024.1"/>
    </source>
</evidence>
<keyword evidence="2" id="KW-1185">Reference proteome</keyword>
<evidence type="ECO:0000313" key="2">
    <source>
        <dbReference type="Proteomes" id="UP000235347"/>
    </source>
</evidence>
<proteinExistence type="predicted"/>